<organism evidence="5 6">
    <name type="scientific">Humisphaera borealis</name>
    <dbReference type="NCBI Taxonomy" id="2807512"/>
    <lineage>
        <taxon>Bacteria</taxon>
        <taxon>Pseudomonadati</taxon>
        <taxon>Planctomycetota</taxon>
        <taxon>Phycisphaerae</taxon>
        <taxon>Tepidisphaerales</taxon>
        <taxon>Tepidisphaeraceae</taxon>
        <taxon>Humisphaera</taxon>
    </lineage>
</organism>
<dbReference type="GO" id="GO:0004065">
    <property type="term" value="F:arylsulfatase activity"/>
    <property type="evidence" value="ECO:0007669"/>
    <property type="project" value="TreeGrafter"/>
</dbReference>
<evidence type="ECO:0000259" key="4">
    <source>
        <dbReference type="Pfam" id="PF00884"/>
    </source>
</evidence>
<dbReference type="Proteomes" id="UP000593765">
    <property type="component" value="Chromosome"/>
</dbReference>
<dbReference type="InterPro" id="IPR000917">
    <property type="entry name" value="Sulfatase_N"/>
</dbReference>
<proteinExistence type="inferred from homology"/>
<keyword evidence="2 5" id="KW-0378">Hydrolase</keyword>
<evidence type="ECO:0000256" key="3">
    <source>
        <dbReference type="SAM" id="SignalP"/>
    </source>
</evidence>
<dbReference type="InterPro" id="IPR017850">
    <property type="entry name" value="Alkaline_phosphatase_core_sf"/>
</dbReference>
<keyword evidence="6" id="KW-1185">Reference proteome</keyword>
<dbReference type="SUPFAM" id="SSF53649">
    <property type="entry name" value="Alkaline phosphatase-like"/>
    <property type="match status" value="1"/>
</dbReference>
<keyword evidence="3" id="KW-0732">Signal</keyword>
<dbReference type="KEGG" id="hbs:IPV69_15190"/>
<reference evidence="5 6" key="1">
    <citation type="submission" date="2020-10" db="EMBL/GenBank/DDBJ databases">
        <title>Wide distribution of Phycisphaera-like planctomycetes from WD2101 soil group in peatlands and genome analysis of the first cultivated representative.</title>
        <authorList>
            <person name="Dedysh S.N."/>
            <person name="Beletsky A.V."/>
            <person name="Ivanova A."/>
            <person name="Kulichevskaya I.S."/>
            <person name="Suzina N.E."/>
            <person name="Philippov D.A."/>
            <person name="Rakitin A.L."/>
            <person name="Mardanov A.V."/>
            <person name="Ravin N.V."/>
        </authorList>
    </citation>
    <scope>NUCLEOTIDE SEQUENCE [LARGE SCALE GENOMIC DNA]</scope>
    <source>
        <strain evidence="5 6">M1803</strain>
    </source>
</reference>
<evidence type="ECO:0000256" key="1">
    <source>
        <dbReference type="ARBA" id="ARBA00008779"/>
    </source>
</evidence>
<feature type="chain" id="PRO_5034553690" evidence="3">
    <location>
        <begin position="21"/>
        <end position="635"/>
    </location>
</feature>
<dbReference type="InterPro" id="IPR050738">
    <property type="entry name" value="Sulfatase"/>
</dbReference>
<protein>
    <submittedName>
        <fullName evidence="5">Sulfatase-like hydrolase/transferase</fullName>
    </submittedName>
</protein>
<evidence type="ECO:0000313" key="5">
    <source>
        <dbReference type="EMBL" id="QOV87631.1"/>
    </source>
</evidence>
<sequence length="635" mass="70102">MKHAAIILVALLLLAPRLVAAPPNVVYLFADDLGWSDISAHPGGSIPTPNIDRLFKQGCELRNFMGWCVCSPTRAMLLTGRHPFRVGTGPETGGELEKAEATIAEGFKANGYTTGVFGKWHNGEDPDTAEYRAAYAEAFKAMPNKKFKGGLGVNEHGFDEAWVYYGGGADYFTRRTAGGRGPVSWWHNREFRPQDAGYTEDFIVQHVMEFIRANKEHPFFCYVPFHIVHAPLQAKDSDLKDVDPKVTDETKRTYAAMVQALDKNVGAILGELDKLGLRDNTIVVFTSDNGATMDGSNLPFKGGKHSIYEGGTHLPTVIHWPKGKVAGGAWDGLCGALDMFPTLMAMADLKMPETRPLDGKNIWPALRDNGPSPVESYYWAWHNEDAIRTDEWRLHRFFDRNELYNIRTDIGETKNVADANPEVVKSLTGRMDAWTDSLGAALTHQAVPRKLDAKPAPEGEVLEVSVTVAADAKPKDQLVVPIASFGGNQFATDYIEYDIAIAPDSLRRGFYYSPFKGNDSKALKLDFKRGEGIDQFGREQAIGPEVQGGPGVWEHRIIGLCSSAPGILPRHGLVFKGGKPGTYKVYLDNLRIRHVDGSTTPIWTHGKDTRSARFEANELFKDLKVRTVDVAEVGK</sequence>
<dbReference type="Gene3D" id="3.30.1120.10">
    <property type="match status" value="1"/>
</dbReference>
<dbReference type="EMBL" id="CP063458">
    <property type="protein sequence ID" value="QOV87631.1"/>
    <property type="molecule type" value="Genomic_DNA"/>
</dbReference>
<evidence type="ECO:0000313" key="6">
    <source>
        <dbReference type="Proteomes" id="UP000593765"/>
    </source>
</evidence>
<evidence type="ECO:0000256" key="2">
    <source>
        <dbReference type="ARBA" id="ARBA00022801"/>
    </source>
</evidence>
<dbReference type="PANTHER" id="PTHR42693">
    <property type="entry name" value="ARYLSULFATASE FAMILY MEMBER"/>
    <property type="match status" value="1"/>
</dbReference>
<dbReference type="Pfam" id="PF00884">
    <property type="entry name" value="Sulfatase"/>
    <property type="match status" value="1"/>
</dbReference>
<dbReference type="AlphaFoldDB" id="A0A7M2WS62"/>
<gene>
    <name evidence="5" type="ORF">IPV69_15190</name>
</gene>
<feature type="domain" description="Sulfatase N-terminal" evidence="4">
    <location>
        <begin position="23"/>
        <end position="348"/>
    </location>
</feature>
<dbReference type="Gene3D" id="3.40.720.10">
    <property type="entry name" value="Alkaline Phosphatase, subunit A"/>
    <property type="match status" value="1"/>
</dbReference>
<accession>A0A7M2WS62</accession>
<name>A0A7M2WS62_9BACT</name>
<feature type="signal peptide" evidence="3">
    <location>
        <begin position="1"/>
        <end position="20"/>
    </location>
</feature>
<comment type="similarity">
    <text evidence="1">Belongs to the sulfatase family.</text>
</comment>
<dbReference type="RefSeq" id="WP_206290539.1">
    <property type="nucleotide sequence ID" value="NZ_CP063458.1"/>
</dbReference>
<dbReference type="PANTHER" id="PTHR42693:SF53">
    <property type="entry name" value="ENDO-4-O-SULFATASE"/>
    <property type="match status" value="1"/>
</dbReference>